<dbReference type="InterPro" id="IPR027417">
    <property type="entry name" value="P-loop_NTPase"/>
</dbReference>
<evidence type="ECO:0000256" key="2">
    <source>
        <dbReference type="ARBA" id="ARBA00022741"/>
    </source>
</evidence>
<accession>A0AAF0F2H9</accession>
<dbReference type="SMART" id="SM00382">
    <property type="entry name" value="AAA"/>
    <property type="match status" value="1"/>
</dbReference>
<dbReference type="PANTHER" id="PTHR45991:SF1">
    <property type="entry name" value="PACHYTENE CHECKPOINT PROTEIN 2 HOMOLOG"/>
    <property type="match status" value="1"/>
</dbReference>
<dbReference type="InterPro" id="IPR003959">
    <property type="entry name" value="ATPase_AAA_core"/>
</dbReference>
<dbReference type="GO" id="GO:0007131">
    <property type="term" value="P:reciprocal meiotic recombination"/>
    <property type="evidence" value="ECO:0007669"/>
    <property type="project" value="TreeGrafter"/>
</dbReference>
<evidence type="ECO:0000256" key="1">
    <source>
        <dbReference type="ARBA" id="ARBA00007271"/>
    </source>
</evidence>
<dbReference type="SUPFAM" id="SSF52540">
    <property type="entry name" value="P-loop containing nucleoside triphosphate hydrolases"/>
    <property type="match status" value="1"/>
</dbReference>
<dbReference type="EMBL" id="CP119882">
    <property type="protein sequence ID" value="WFD37043.1"/>
    <property type="molecule type" value="Genomic_DNA"/>
</dbReference>
<dbReference type="Proteomes" id="UP001219933">
    <property type="component" value="Chromosome 6"/>
</dbReference>
<keyword evidence="3" id="KW-0067">ATP-binding</keyword>
<feature type="domain" description="AAA+ ATPase" evidence="5">
    <location>
        <begin position="151"/>
        <end position="303"/>
    </location>
</feature>
<dbReference type="GO" id="GO:0005524">
    <property type="term" value="F:ATP binding"/>
    <property type="evidence" value="ECO:0007669"/>
    <property type="project" value="UniProtKB-KW"/>
</dbReference>
<keyword evidence="2" id="KW-0547">Nucleotide-binding</keyword>
<gene>
    <name evidence="6" type="ORF">MCUN1_003935</name>
</gene>
<dbReference type="Pfam" id="PF23242">
    <property type="entry name" value="AAA_lid_TRIP13_C"/>
    <property type="match status" value="1"/>
</dbReference>
<comment type="similarity">
    <text evidence="1">Belongs to the AAA ATPase family. PCH2 subfamily.</text>
</comment>
<dbReference type="PANTHER" id="PTHR45991">
    <property type="entry name" value="PACHYTENE CHECKPOINT PROTEIN 2"/>
    <property type="match status" value="1"/>
</dbReference>
<dbReference type="InterPro" id="IPR044539">
    <property type="entry name" value="Pch2-like"/>
</dbReference>
<dbReference type="Pfam" id="PF00004">
    <property type="entry name" value="AAA"/>
    <property type="match status" value="1"/>
</dbReference>
<dbReference type="Gene3D" id="3.40.50.300">
    <property type="entry name" value="P-loop containing nucleotide triphosphate hydrolases"/>
    <property type="match status" value="1"/>
</dbReference>
<dbReference type="GO" id="GO:0051598">
    <property type="term" value="P:meiotic recombination checkpoint signaling"/>
    <property type="evidence" value="ECO:0007669"/>
    <property type="project" value="TreeGrafter"/>
</dbReference>
<dbReference type="GO" id="GO:0005634">
    <property type="term" value="C:nucleus"/>
    <property type="evidence" value="ECO:0007669"/>
    <property type="project" value="TreeGrafter"/>
</dbReference>
<proteinExistence type="inferred from homology"/>
<organism evidence="6 7">
    <name type="scientific">Malassezia cuniculi</name>
    <dbReference type="NCBI Taxonomy" id="948313"/>
    <lineage>
        <taxon>Eukaryota</taxon>
        <taxon>Fungi</taxon>
        <taxon>Dikarya</taxon>
        <taxon>Basidiomycota</taxon>
        <taxon>Ustilaginomycotina</taxon>
        <taxon>Malasseziomycetes</taxon>
        <taxon>Malasseziales</taxon>
        <taxon>Malasseziaceae</taxon>
        <taxon>Malassezia</taxon>
    </lineage>
</organism>
<dbReference type="FunFam" id="3.40.50.300:FF:001494">
    <property type="entry name" value="Pachytene checkpoint component Pch2"/>
    <property type="match status" value="1"/>
</dbReference>
<name>A0AAF0F2H9_9BASI</name>
<dbReference type="AlphaFoldDB" id="A0AAF0F2H9"/>
<protein>
    <recommendedName>
        <fullName evidence="5">AAA+ ATPase domain-containing protein</fullName>
    </recommendedName>
</protein>
<reference evidence="6" key="1">
    <citation type="submission" date="2023-03" db="EMBL/GenBank/DDBJ databases">
        <title>Mating type loci evolution in Malassezia.</title>
        <authorList>
            <person name="Coelho M.A."/>
        </authorList>
    </citation>
    <scope>NUCLEOTIDE SEQUENCE</scope>
    <source>
        <strain evidence="6">CBS 11721</strain>
    </source>
</reference>
<keyword evidence="7" id="KW-1185">Reference proteome</keyword>
<dbReference type="InterPro" id="IPR058249">
    <property type="entry name" value="Pch2_C"/>
</dbReference>
<evidence type="ECO:0000313" key="6">
    <source>
        <dbReference type="EMBL" id="WFD37043.1"/>
    </source>
</evidence>
<evidence type="ECO:0000256" key="3">
    <source>
        <dbReference type="ARBA" id="ARBA00022840"/>
    </source>
</evidence>
<dbReference type="GO" id="GO:0005694">
    <property type="term" value="C:chromosome"/>
    <property type="evidence" value="ECO:0007669"/>
    <property type="project" value="TreeGrafter"/>
</dbReference>
<dbReference type="InterPro" id="IPR003593">
    <property type="entry name" value="AAA+_ATPase"/>
</dbReference>
<evidence type="ECO:0000313" key="7">
    <source>
        <dbReference type="Proteomes" id="UP001219933"/>
    </source>
</evidence>
<dbReference type="GO" id="GO:0016887">
    <property type="term" value="F:ATP hydrolysis activity"/>
    <property type="evidence" value="ECO:0007669"/>
    <property type="project" value="InterPro"/>
</dbReference>
<keyword evidence="4" id="KW-0469">Meiosis</keyword>
<sequence>MRQGVCIEVRRLPDSAADPDEVRQAVRRRISEGPAWATSWREDDAYLAAHVDKIVVDGDGADMAADDAVASARIYVYQPCIVDNVDEFSVGDPSEALDTVAASVSELPSRALDGLWESLIYSDRVKWDLLEYIHTTLVFGDAQVDPHVIGCNRLVLLHGPPGTGKTSLCRALAQKLAIRLGDRYTHGKLVEINSHSLFSKWFSESGKLVQRLFEMVTELVDDQDGFVVVLIDEIESLTKARASAAAGVEPSDSLRVVNALLTQLDRLKQRTNALVMTTSNLTEAIDPAFLDRADIRQYIGPPGPHAIYSILRSCIHELVRKGLAHPSVVRGANQTIPTWQEAQATARAAPQNFAMDPANEAAAKLYALAGLCSEKGTSGRSLRRLPVIAHARYLSGSTVLDWIAAVSAATQDL</sequence>
<evidence type="ECO:0000259" key="5">
    <source>
        <dbReference type="SMART" id="SM00382"/>
    </source>
</evidence>
<evidence type="ECO:0000256" key="4">
    <source>
        <dbReference type="ARBA" id="ARBA00023254"/>
    </source>
</evidence>